<evidence type="ECO:0000313" key="2">
    <source>
        <dbReference type="Proteomes" id="UP001589609"/>
    </source>
</evidence>
<comment type="caution">
    <text evidence="1">The sequence shown here is derived from an EMBL/GenBank/DDBJ whole genome shotgun (WGS) entry which is preliminary data.</text>
</comment>
<dbReference type="EMBL" id="JBHMAF010000036">
    <property type="protein sequence ID" value="MFB9758611.1"/>
    <property type="molecule type" value="Genomic_DNA"/>
</dbReference>
<reference evidence="1 2" key="1">
    <citation type="submission" date="2024-09" db="EMBL/GenBank/DDBJ databases">
        <authorList>
            <person name="Sun Q."/>
            <person name="Mori K."/>
        </authorList>
    </citation>
    <scope>NUCLEOTIDE SEQUENCE [LARGE SCALE GENOMIC DNA]</scope>
    <source>
        <strain evidence="1 2">JCM 11201</strain>
    </source>
</reference>
<dbReference type="InterPro" id="IPR021617">
    <property type="entry name" value="DUF3231"/>
</dbReference>
<sequence length="73" mass="8495">LMLYHTGFLFQTAQAYHGTGLAAAMRTDLVTTYERIILKNLMVIKKWFDLMVQNKWLEQPPLAPSRNEIAKEK</sequence>
<organism evidence="1 2">
    <name type="scientific">Ectobacillus funiculus</name>
    <dbReference type="NCBI Taxonomy" id="137993"/>
    <lineage>
        <taxon>Bacteria</taxon>
        <taxon>Bacillati</taxon>
        <taxon>Bacillota</taxon>
        <taxon>Bacilli</taxon>
        <taxon>Bacillales</taxon>
        <taxon>Bacillaceae</taxon>
        <taxon>Ectobacillus</taxon>
    </lineage>
</organism>
<protein>
    <submittedName>
        <fullName evidence="1">DUF3231 family protein</fullName>
    </submittedName>
</protein>
<dbReference type="InterPro" id="IPR012347">
    <property type="entry name" value="Ferritin-like"/>
</dbReference>
<accession>A0ABV5WDD0</accession>
<gene>
    <name evidence="1" type="ORF">ACFFMS_08790</name>
</gene>
<dbReference type="Gene3D" id="1.20.1260.10">
    <property type="match status" value="1"/>
</dbReference>
<dbReference type="Proteomes" id="UP001589609">
    <property type="component" value="Unassembled WGS sequence"/>
</dbReference>
<keyword evidence="2" id="KW-1185">Reference proteome</keyword>
<dbReference type="RefSeq" id="WP_379948898.1">
    <property type="nucleotide sequence ID" value="NZ_JBHMAF010000036.1"/>
</dbReference>
<evidence type="ECO:0000313" key="1">
    <source>
        <dbReference type="EMBL" id="MFB9758611.1"/>
    </source>
</evidence>
<feature type="non-terminal residue" evidence="1">
    <location>
        <position position="1"/>
    </location>
</feature>
<dbReference type="Pfam" id="PF11553">
    <property type="entry name" value="DUF3231"/>
    <property type="match status" value="1"/>
</dbReference>
<proteinExistence type="predicted"/>
<name>A0ABV5WDD0_9BACI</name>